<feature type="transmembrane region" description="Helical" evidence="1">
    <location>
        <begin position="6"/>
        <end position="29"/>
    </location>
</feature>
<sequence length="363" mass="40503">MPSYRSLLVAVVPRLVALALVYYTVIVNFNLPAINFAGMGLVSTLMVVVAWGLVVVTIVTASPQFYGITLIFLSLLPAGRDLKLIVTALAGYFVLLFVDNLVSNYNINQYGWIRYRQGSGHLAVFQVLLFVASLSGVAFLISRLWVLYYETLTSTASSGLGILLTSTYLFKLLLLIAVVVYALYTAREFFTVFFFYMKPNARMALSILLDEESINVFYNPVFGSLRGMIIASAFAPLLYQPIYEVFGDYLARQLYFLKEYAPMVSSVVLALVSWILVTIVLRGLDSILMDTPRQLLVASLVMLAVTYAGGVYYTFKATGDIWLSLIHPDFETWSLSVVSAYQSYYTVFYSLVEYIPKMSGAVP</sequence>
<feature type="transmembrane region" description="Helical" evidence="1">
    <location>
        <begin position="168"/>
        <end position="196"/>
    </location>
</feature>
<feature type="transmembrane region" description="Helical" evidence="1">
    <location>
        <begin position="260"/>
        <end position="283"/>
    </location>
</feature>
<evidence type="ECO:0000256" key="1">
    <source>
        <dbReference type="SAM" id="Phobius"/>
    </source>
</evidence>
<keyword evidence="1" id="KW-0472">Membrane</keyword>
<proteinExistence type="predicted"/>
<feature type="transmembrane region" description="Helical" evidence="1">
    <location>
        <begin position="217"/>
        <end position="240"/>
    </location>
</feature>
<keyword evidence="3" id="KW-1185">Reference proteome</keyword>
<dbReference type="KEGG" id="thg:TCELL_0677"/>
<dbReference type="AlphaFoldDB" id="I3TEB3"/>
<dbReference type="Proteomes" id="UP000005270">
    <property type="component" value="Chromosome"/>
</dbReference>
<feature type="transmembrane region" description="Helical" evidence="1">
    <location>
        <begin position="123"/>
        <end position="148"/>
    </location>
</feature>
<reference evidence="2 3" key="1">
    <citation type="journal article" date="2012" name="J. Bacteriol.">
        <title>Complete genome sequence of the hyperthermophilic cellulolytic Crenarchaeon 'Thermogladius cellulolyticus' 1633.</title>
        <authorList>
            <person name="Mardanov A.V."/>
            <person name="Kochetkova T.V."/>
            <person name="Beletsky A.V."/>
            <person name="Bonch-Osmolovskaya E.A."/>
            <person name="Ravin N.V."/>
            <person name="Skryabin K.G."/>
        </authorList>
    </citation>
    <scope>NUCLEOTIDE SEQUENCE [LARGE SCALE GENOMIC DNA]</scope>
    <source>
        <strain evidence="3">DSM 22663 / VKM B-2946 / 1633</strain>
    </source>
</reference>
<organism evidence="2 3">
    <name type="scientific">Thermogladius calderae (strain DSM 22663 / VKM B-2946 / 1633)</name>
    <dbReference type="NCBI Taxonomy" id="1184251"/>
    <lineage>
        <taxon>Archaea</taxon>
        <taxon>Thermoproteota</taxon>
        <taxon>Thermoprotei</taxon>
        <taxon>Desulfurococcales</taxon>
        <taxon>Desulfurococcaceae</taxon>
        <taxon>Thermogladius</taxon>
    </lineage>
</organism>
<evidence type="ECO:0000313" key="2">
    <source>
        <dbReference type="EMBL" id="AFK51101.1"/>
    </source>
</evidence>
<evidence type="ECO:0000313" key="3">
    <source>
        <dbReference type="Proteomes" id="UP000005270"/>
    </source>
</evidence>
<gene>
    <name evidence="2" type="ordered locus">TCELL_0677</name>
</gene>
<dbReference type="EMBL" id="CP003531">
    <property type="protein sequence ID" value="AFK51101.1"/>
    <property type="molecule type" value="Genomic_DNA"/>
</dbReference>
<dbReference type="InParanoid" id="I3TEB3"/>
<protein>
    <submittedName>
        <fullName evidence="2">Uncharacterized protein</fullName>
    </submittedName>
</protein>
<dbReference type="HOGENOM" id="CLU_762115_0_0_2"/>
<feature type="transmembrane region" description="Helical" evidence="1">
    <location>
        <begin position="295"/>
        <end position="313"/>
    </location>
</feature>
<keyword evidence="1" id="KW-0812">Transmembrane</keyword>
<feature type="transmembrane region" description="Helical" evidence="1">
    <location>
        <begin position="41"/>
        <end position="62"/>
    </location>
</feature>
<feature type="transmembrane region" description="Helical" evidence="1">
    <location>
        <begin position="82"/>
        <end position="102"/>
    </location>
</feature>
<dbReference type="eggNOG" id="arCOG10277">
    <property type="taxonomic scope" value="Archaea"/>
</dbReference>
<accession>I3TEB3</accession>
<dbReference type="STRING" id="1184251.TCELL_0677"/>
<dbReference type="GeneID" id="13012990"/>
<feature type="transmembrane region" description="Helical" evidence="1">
    <location>
        <begin position="333"/>
        <end position="352"/>
    </location>
</feature>
<dbReference type="RefSeq" id="WP_014737351.1">
    <property type="nucleotide sequence ID" value="NC_017954.1"/>
</dbReference>
<keyword evidence="1" id="KW-1133">Transmembrane helix</keyword>
<name>I3TEB3_THEC1</name>